<accession>A0A1J5N236</accession>
<evidence type="ECO:0000313" key="2">
    <source>
        <dbReference type="EMBL" id="OIQ52930.1"/>
    </source>
</evidence>
<dbReference type="Pfam" id="PF01547">
    <property type="entry name" value="SBP_bac_1"/>
    <property type="match status" value="1"/>
</dbReference>
<sequence length="149" mass="16000">MINCKWRKPLGIALLVATMASSLMTGCGPGNQAKGTGQAKPGCKVTTIEYWHVNTENFGGPAIRELIQKFNEKHQDIKVVEKFQPGSYAGLMKNLQAAIAAGNPPAVAQIGYNFLDYATANFPHLPVEDAVKKDPGGQAFLNNFLPSSP</sequence>
<evidence type="ECO:0000256" key="1">
    <source>
        <dbReference type="SAM" id="SignalP"/>
    </source>
</evidence>
<feature type="signal peptide" evidence="1">
    <location>
        <begin position="1"/>
        <end position="25"/>
    </location>
</feature>
<dbReference type="EMBL" id="MDDC01000037">
    <property type="protein sequence ID" value="OIQ52930.1"/>
    <property type="molecule type" value="Genomic_DNA"/>
</dbReference>
<feature type="chain" id="PRO_5038828634" evidence="1">
    <location>
        <begin position="26"/>
        <end position="149"/>
    </location>
</feature>
<dbReference type="InterPro" id="IPR006059">
    <property type="entry name" value="SBP"/>
</dbReference>
<dbReference type="AlphaFoldDB" id="A0A1J5N236"/>
<organism evidence="2 3">
    <name type="scientific">Neomoorella thermoacetica</name>
    <name type="common">Clostridium thermoaceticum</name>
    <dbReference type="NCBI Taxonomy" id="1525"/>
    <lineage>
        <taxon>Bacteria</taxon>
        <taxon>Bacillati</taxon>
        <taxon>Bacillota</taxon>
        <taxon>Clostridia</taxon>
        <taxon>Neomoorellales</taxon>
        <taxon>Neomoorellaceae</taxon>
        <taxon>Neomoorella</taxon>
    </lineage>
</organism>
<proteinExistence type="predicted"/>
<comment type="caution">
    <text evidence="2">The sequence shown here is derived from an EMBL/GenBank/DDBJ whole genome shotgun (WGS) entry which is preliminary data.</text>
</comment>
<dbReference type="PROSITE" id="PS51257">
    <property type="entry name" value="PROKAR_LIPOPROTEIN"/>
    <property type="match status" value="1"/>
</dbReference>
<keyword evidence="1" id="KW-0732">Signal</keyword>
<reference evidence="2 3" key="1">
    <citation type="submission" date="2016-08" db="EMBL/GenBank/DDBJ databases">
        <title>Genome-based comparison of Moorella thermoacetic strains.</title>
        <authorList>
            <person name="Poehlein A."/>
            <person name="Bengelsdorf F.R."/>
            <person name="Esser C."/>
            <person name="Duerre P."/>
            <person name="Daniel R."/>
        </authorList>
    </citation>
    <scope>NUCLEOTIDE SEQUENCE [LARGE SCALE GENOMIC DNA]</scope>
    <source>
        <strain evidence="2 3">DSM 21394</strain>
    </source>
</reference>
<name>A0A1J5N236_NEOTH</name>
<dbReference type="Gene3D" id="3.40.190.10">
    <property type="entry name" value="Periplasmic binding protein-like II"/>
    <property type="match status" value="1"/>
</dbReference>
<protein>
    <submittedName>
        <fullName evidence="2">Glycerol-3-phosphate transporter periplasmic binding protein</fullName>
    </submittedName>
</protein>
<gene>
    <name evidence="2" type="ORF">MOTE_25230</name>
</gene>
<evidence type="ECO:0000313" key="3">
    <source>
        <dbReference type="Proteomes" id="UP000182811"/>
    </source>
</evidence>
<dbReference type="Proteomes" id="UP000182811">
    <property type="component" value="Unassembled WGS sequence"/>
</dbReference>
<dbReference type="SUPFAM" id="SSF53850">
    <property type="entry name" value="Periplasmic binding protein-like II"/>
    <property type="match status" value="1"/>
</dbReference>